<feature type="region of interest" description="Disordered" evidence="1">
    <location>
        <begin position="306"/>
        <end position="374"/>
    </location>
</feature>
<evidence type="ECO:0000256" key="1">
    <source>
        <dbReference type="SAM" id="MobiDB-lite"/>
    </source>
</evidence>
<proteinExistence type="predicted"/>
<feature type="compositionally biased region" description="Acidic residues" evidence="1">
    <location>
        <begin position="311"/>
        <end position="326"/>
    </location>
</feature>
<reference evidence="2" key="2">
    <citation type="submission" date="2021-04" db="EMBL/GenBank/DDBJ databases">
        <authorList>
            <person name="Podell S."/>
        </authorList>
    </citation>
    <scope>NUCLEOTIDE SEQUENCE</scope>
    <source>
        <strain evidence="2">Hildebrandi</strain>
    </source>
</reference>
<dbReference type="AlphaFoldDB" id="A0A9K3LVJ7"/>
<feature type="region of interest" description="Disordered" evidence="1">
    <location>
        <begin position="1"/>
        <end position="85"/>
    </location>
</feature>
<dbReference type="OrthoDB" id="48156at2759"/>
<comment type="caution">
    <text evidence="2">The sequence shown here is derived from an EMBL/GenBank/DDBJ whole genome shotgun (WGS) entry which is preliminary data.</text>
</comment>
<accession>A0A9K3LVJ7</accession>
<feature type="compositionally biased region" description="Basic and acidic residues" evidence="1">
    <location>
        <begin position="332"/>
        <end position="374"/>
    </location>
</feature>
<organism evidence="2 3">
    <name type="scientific">Nitzschia inconspicua</name>
    <dbReference type="NCBI Taxonomy" id="303405"/>
    <lineage>
        <taxon>Eukaryota</taxon>
        <taxon>Sar</taxon>
        <taxon>Stramenopiles</taxon>
        <taxon>Ochrophyta</taxon>
        <taxon>Bacillariophyta</taxon>
        <taxon>Bacillariophyceae</taxon>
        <taxon>Bacillariophycidae</taxon>
        <taxon>Bacillariales</taxon>
        <taxon>Bacillariaceae</taxon>
        <taxon>Nitzschia</taxon>
    </lineage>
</organism>
<gene>
    <name evidence="2" type="ORF">IV203_031353</name>
</gene>
<dbReference type="Proteomes" id="UP000693970">
    <property type="component" value="Unassembled WGS sequence"/>
</dbReference>
<feature type="compositionally biased region" description="Pro residues" evidence="1">
    <location>
        <begin position="20"/>
        <end position="38"/>
    </location>
</feature>
<evidence type="ECO:0000313" key="2">
    <source>
        <dbReference type="EMBL" id="KAG7368610.1"/>
    </source>
</evidence>
<feature type="compositionally biased region" description="Basic and acidic residues" evidence="1">
    <location>
        <begin position="1"/>
        <end position="10"/>
    </location>
</feature>
<sequence length="374" mass="41367">MNFTDPRMDPRFYMMQQYHQPPPGYGAPPPPPPPPPPSQRKQGQDEEIAMNLLKLNKNNSDSAPGLAGGDQNQPPPSAGGGPSEEEMYRHNMHAQQRHHHQAAAFMHGGGMPGGGMYPPMGSVYGYPSMGFDRQMLAAAVSRDRPPHAPPPAMMEEPQIVLTDVSFTDLLGDSTLVSLKDRDLIPDSLFIALAQLKPCKLQQADRVGCYKTREIGFVGMCCKHCGGQPGFGRYFPNSVRSLAQTTTSQTILKHIGGKCRFCPPTIRKAVLELQRQQAHKEGLASNRPRYGSRKIFFQRMWARLHGKNQPDEIGDEADDTKDDEDVDNTTLAVKEEDTTVKVESKSQDKDEKLQTEEAEKSGDVDDEKNMEAVAV</sequence>
<dbReference type="EMBL" id="JAGRRH010000006">
    <property type="protein sequence ID" value="KAG7368610.1"/>
    <property type="molecule type" value="Genomic_DNA"/>
</dbReference>
<name>A0A9K3LVJ7_9STRA</name>
<evidence type="ECO:0000313" key="3">
    <source>
        <dbReference type="Proteomes" id="UP000693970"/>
    </source>
</evidence>
<protein>
    <submittedName>
        <fullName evidence="2">Uncharacterized protein</fullName>
    </submittedName>
</protein>
<keyword evidence="3" id="KW-1185">Reference proteome</keyword>
<reference evidence="2" key="1">
    <citation type="journal article" date="2021" name="Sci. Rep.">
        <title>Diploid genomic architecture of Nitzschia inconspicua, an elite biomass production diatom.</title>
        <authorList>
            <person name="Oliver A."/>
            <person name="Podell S."/>
            <person name="Pinowska A."/>
            <person name="Traller J.C."/>
            <person name="Smith S.R."/>
            <person name="McClure R."/>
            <person name="Beliaev A."/>
            <person name="Bohutskyi P."/>
            <person name="Hill E.A."/>
            <person name="Rabines A."/>
            <person name="Zheng H."/>
            <person name="Allen L.Z."/>
            <person name="Kuo A."/>
            <person name="Grigoriev I.V."/>
            <person name="Allen A.E."/>
            <person name="Hazlebeck D."/>
            <person name="Allen E.E."/>
        </authorList>
    </citation>
    <scope>NUCLEOTIDE SEQUENCE</scope>
    <source>
        <strain evidence="2">Hildebrandi</strain>
    </source>
</reference>